<dbReference type="EMBL" id="SLVV01000011">
    <property type="protein sequence ID" value="TCN22211.1"/>
    <property type="molecule type" value="Genomic_DNA"/>
</dbReference>
<sequence>MSLEFLKTLFNKSNILPDDQDFYQQLLEDKDFLVVGPQVYSHLKMLDRLNQTPDFFREKLKARFSQSLYLNMFIKSELEIILETFEKVGIDVIPLKGVTFAEKYFNHLGARPTSDIDLLIKPQDLNNAVECIKSLGFDIEHAGIEDHFHTSFSKIQTWSKIPLTIEIHWNLLQESTASFEINKFWDESLPVDTHVHVRELSNYHTFYMICIHGWRHNLDSPKYYLDIIQLIHKIGNEIDYSRLMQDANNHKTLKRMIRTLSVVYQECPFVEELKPFPYKRSTSYLEYDAKKGFGGKKYKRYMDFIDYQFLSYDTAGHRLQELVKWVKTKN</sequence>
<protein>
    <submittedName>
        <fullName evidence="1">Putative nucleotidyltransferase-like protein</fullName>
    </submittedName>
</protein>
<dbReference type="Proteomes" id="UP000295689">
    <property type="component" value="Unassembled WGS sequence"/>
</dbReference>
<name>A0A4R2B643_9BACI</name>
<accession>A0A4R2B643</accession>
<keyword evidence="2" id="KW-1185">Reference proteome</keyword>
<dbReference type="GO" id="GO:0016740">
    <property type="term" value="F:transferase activity"/>
    <property type="evidence" value="ECO:0007669"/>
    <property type="project" value="UniProtKB-KW"/>
</dbReference>
<proteinExistence type="predicted"/>
<dbReference type="AlphaFoldDB" id="A0A4R2B643"/>
<dbReference type="Pfam" id="PF14907">
    <property type="entry name" value="NTP_transf_5"/>
    <property type="match status" value="1"/>
</dbReference>
<reference evidence="1 2" key="1">
    <citation type="journal article" date="2015" name="Stand. Genomic Sci.">
        <title>Genomic Encyclopedia of Bacterial and Archaeal Type Strains, Phase III: the genomes of soil and plant-associated and newly described type strains.</title>
        <authorList>
            <person name="Whitman W.B."/>
            <person name="Woyke T."/>
            <person name="Klenk H.P."/>
            <person name="Zhou Y."/>
            <person name="Lilburn T.G."/>
            <person name="Beck B.J."/>
            <person name="De Vos P."/>
            <person name="Vandamme P."/>
            <person name="Eisen J.A."/>
            <person name="Garrity G."/>
            <person name="Hugenholtz P."/>
            <person name="Kyrpides N.C."/>
        </authorList>
    </citation>
    <scope>NUCLEOTIDE SEQUENCE [LARGE SCALE GENOMIC DNA]</scope>
    <source>
        <strain evidence="1 2">CV53</strain>
    </source>
</reference>
<evidence type="ECO:0000313" key="2">
    <source>
        <dbReference type="Proteomes" id="UP000295689"/>
    </source>
</evidence>
<dbReference type="InterPro" id="IPR039498">
    <property type="entry name" value="NTP_transf_5"/>
</dbReference>
<gene>
    <name evidence="1" type="ORF">EV146_11148</name>
</gene>
<organism evidence="1 2">
    <name type="scientific">Mesobacillus foraminis</name>
    <dbReference type="NCBI Taxonomy" id="279826"/>
    <lineage>
        <taxon>Bacteria</taxon>
        <taxon>Bacillati</taxon>
        <taxon>Bacillota</taxon>
        <taxon>Bacilli</taxon>
        <taxon>Bacillales</taxon>
        <taxon>Bacillaceae</taxon>
        <taxon>Mesobacillus</taxon>
    </lineage>
</organism>
<dbReference type="RefSeq" id="WP_132009900.1">
    <property type="nucleotide sequence ID" value="NZ_JABUHM010000013.1"/>
</dbReference>
<comment type="caution">
    <text evidence="1">The sequence shown here is derived from an EMBL/GenBank/DDBJ whole genome shotgun (WGS) entry which is preliminary data.</text>
</comment>
<evidence type="ECO:0000313" key="1">
    <source>
        <dbReference type="EMBL" id="TCN22211.1"/>
    </source>
</evidence>
<keyword evidence="1" id="KW-0808">Transferase</keyword>